<proteinExistence type="predicted"/>
<reference evidence="1 2" key="1">
    <citation type="journal article" date="2019" name="Nat. Ecol. Evol.">
        <title>Megaphylogeny resolves global patterns of mushroom evolution.</title>
        <authorList>
            <person name="Varga T."/>
            <person name="Krizsan K."/>
            <person name="Foldi C."/>
            <person name="Dima B."/>
            <person name="Sanchez-Garcia M."/>
            <person name="Sanchez-Ramirez S."/>
            <person name="Szollosi G.J."/>
            <person name="Szarkandi J.G."/>
            <person name="Papp V."/>
            <person name="Albert L."/>
            <person name="Andreopoulos W."/>
            <person name="Angelini C."/>
            <person name="Antonin V."/>
            <person name="Barry K.W."/>
            <person name="Bougher N.L."/>
            <person name="Buchanan P."/>
            <person name="Buyck B."/>
            <person name="Bense V."/>
            <person name="Catcheside P."/>
            <person name="Chovatia M."/>
            <person name="Cooper J."/>
            <person name="Damon W."/>
            <person name="Desjardin D."/>
            <person name="Finy P."/>
            <person name="Geml J."/>
            <person name="Haridas S."/>
            <person name="Hughes K."/>
            <person name="Justo A."/>
            <person name="Karasinski D."/>
            <person name="Kautmanova I."/>
            <person name="Kiss B."/>
            <person name="Kocsube S."/>
            <person name="Kotiranta H."/>
            <person name="LaButti K.M."/>
            <person name="Lechner B.E."/>
            <person name="Liimatainen K."/>
            <person name="Lipzen A."/>
            <person name="Lukacs Z."/>
            <person name="Mihaltcheva S."/>
            <person name="Morgado L.N."/>
            <person name="Niskanen T."/>
            <person name="Noordeloos M.E."/>
            <person name="Ohm R.A."/>
            <person name="Ortiz-Santana B."/>
            <person name="Ovrebo C."/>
            <person name="Racz N."/>
            <person name="Riley R."/>
            <person name="Savchenko A."/>
            <person name="Shiryaev A."/>
            <person name="Soop K."/>
            <person name="Spirin V."/>
            <person name="Szebenyi C."/>
            <person name="Tomsovsky M."/>
            <person name="Tulloss R.E."/>
            <person name="Uehling J."/>
            <person name="Grigoriev I.V."/>
            <person name="Vagvolgyi C."/>
            <person name="Papp T."/>
            <person name="Martin F.M."/>
            <person name="Miettinen O."/>
            <person name="Hibbett D.S."/>
            <person name="Nagy L.G."/>
        </authorList>
    </citation>
    <scope>NUCLEOTIDE SEQUENCE [LARGE SCALE GENOMIC DNA]</scope>
    <source>
        <strain evidence="1 2">CBS 962.96</strain>
    </source>
</reference>
<organism evidence="1 2">
    <name type="scientific">Dendrothele bispora (strain CBS 962.96)</name>
    <dbReference type="NCBI Taxonomy" id="1314807"/>
    <lineage>
        <taxon>Eukaryota</taxon>
        <taxon>Fungi</taxon>
        <taxon>Dikarya</taxon>
        <taxon>Basidiomycota</taxon>
        <taxon>Agaricomycotina</taxon>
        <taxon>Agaricomycetes</taxon>
        <taxon>Agaricomycetidae</taxon>
        <taxon>Agaricales</taxon>
        <taxon>Agaricales incertae sedis</taxon>
        <taxon>Dendrothele</taxon>
    </lineage>
</organism>
<keyword evidence="2" id="KW-1185">Reference proteome</keyword>
<evidence type="ECO:0000313" key="2">
    <source>
        <dbReference type="Proteomes" id="UP000297245"/>
    </source>
</evidence>
<dbReference type="EMBL" id="ML179358">
    <property type="protein sequence ID" value="THU89718.1"/>
    <property type="molecule type" value="Genomic_DNA"/>
</dbReference>
<accession>A0A4S8LLY4</accession>
<protein>
    <submittedName>
        <fullName evidence="1">Uncharacterized protein</fullName>
    </submittedName>
</protein>
<dbReference type="AlphaFoldDB" id="A0A4S8LLY4"/>
<name>A0A4S8LLY4_DENBC</name>
<dbReference type="Proteomes" id="UP000297245">
    <property type="component" value="Unassembled WGS sequence"/>
</dbReference>
<evidence type="ECO:0000313" key="1">
    <source>
        <dbReference type="EMBL" id="THU89718.1"/>
    </source>
</evidence>
<gene>
    <name evidence="1" type="ORF">K435DRAFT_864990</name>
</gene>
<sequence length="108" mass="12271">MRANHSTNNMASFARLLESPPALHDLTDDCSLTLQYALATAWGVAANYLAYSARVNTPSETVRNVFQPFTRHITCRDCLQKRDQRIEQVIEQWNEMFSPVSDVIPVSK</sequence>